<evidence type="ECO:0000313" key="4">
    <source>
        <dbReference type="Proteomes" id="UP001165124"/>
    </source>
</evidence>
<proteinExistence type="predicted"/>
<feature type="domain" description="Luciferase-like" evidence="2">
    <location>
        <begin position="4"/>
        <end position="320"/>
    </location>
</feature>
<dbReference type="PANTHER" id="PTHR43244">
    <property type="match status" value="1"/>
</dbReference>
<dbReference type="InterPro" id="IPR036661">
    <property type="entry name" value="Luciferase-like_sf"/>
</dbReference>
<organism evidence="3 4">
    <name type="scientific">Actinomadura rubrobrunea</name>
    <dbReference type="NCBI Taxonomy" id="115335"/>
    <lineage>
        <taxon>Bacteria</taxon>
        <taxon>Bacillati</taxon>
        <taxon>Actinomycetota</taxon>
        <taxon>Actinomycetes</taxon>
        <taxon>Streptosporangiales</taxon>
        <taxon>Thermomonosporaceae</taxon>
        <taxon>Actinomadura</taxon>
    </lineage>
</organism>
<dbReference type="SUPFAM" id="SSF51679">
    <property type="entry name" value="Bacterial luciferase-like"/>
    <property type="match status" value="1"/>
</dbReference>
<dbReference type="Gene3D" id="3.20.20.30">
    <property type="entry name" value="Luciferase-like domain"/>
    <property type="match status" value="1"/>
</dbReference>
<dbReference type="InterPro" id="IPR019951">
    <property type="entry name" value="F420_OxRdatse_Rv3520c_pred"/>
</dbReference>
<dbReference type="AlphaFoldDB" id="A0A9W6UUR6"/>
<keyword evidence="4" id="KW-1185">Reference proteome</keyword>
<protein>
    <submittedName>
        <fullName evidence="3">LLM class F420-dependent oxidoreductase</fullName>
    </submittedName>
</protein>
<comment type="caution">
    <text evidence="3">The sequence shown here is derived from an EMBL/GenBank/DDBJ whole genome shotgun (WGS) entry which is preliminary data.</text>
</comment>
<evidence type="ECO:0000256" key="1">
    <source>
        <dbReference type="ARBA" id="ARBA00023002"/>
    </source>
</evidence>
<dbReference type="CDD" id="cd01097">
    <property type="entry name" value="Tetrahydromethanopterin_reductase"/>
    <property type="match status" value="1"/>
</dbReference>
<reference evidence="3" key="1">
    <citation type="submission" date="2023-02" db="EMBL/GenBank/DDBJ databases">
        <title>Actinomadura rubrobrunea NBRC 14622.</title>
        <authorList>
            <person name="Ichikawa N."/>
            <person name="Sato H."/>
            <person name="Tonouchi N."/>
        </authorList>
    </citation>
    <scope>NUCLEOTIDE SEQUENCE</scope>
    <source>
        <strain evidence="3">NBRC 14622</strain>
    </source>
</reference>
<evidence type="ECO:0000313" key="3">
    <source>
        <dbReference type="EMBL" id="GLW63138.1"/>
    </source>
</evidence>
<dbReference type="Proteomes" id="UP001165124">
    <property type="component" value="Unassembled WGS sequence"/>
</dbReference>
<dbReference type="GO" id="GO:0016705">
    <property type="term" value="F:oxidoreductase activity, acting on paired donors, with incorporation or reduction of molecular oxygen"/>
    <property type="evidence" value="ECO:0007669"/>
    <property type="project" value="InterPro"/>
</dbReference>
<gene>
    <name evidence="3" type="ORF">Arub01_13820</name>
</gene>
<name>A0A9W6UUR6_9ACTN</name>
<accession>A0A9W6UUR6</accession>
<dbReference type="InterPro" id="IPR011251">
    <property type="entry name" value="Luciferase-like_dom"/>
</dbReference>
<dbReference type="InterPro" id="IPR050564">
    <property type="entry name" value="F420-G6PD/mer"/>
</dbReference>
<evidence type="ECO:0000259" key="2">
    <source>
        <dbReference type="Pfam" id="PF00296"/>
    </source>
</evidence>
<dbReference type="RefSeq" id="WP_067915772.1">
    <property type="nucleotide sequence ID" value="NZ_BSRZ01000002.1"/>
</dbReference>
<dbReference type="EMBL" id="BSRZ01000002">
    <property type="protein sequence ID" value="GLW63138.1"/>
    <property type="molecule type" value="Genomic_DNA"/>
</dbReference>
<sequence>MRIGMALKYSGGFKETVEELADYEKAGLDIVFVAEAYSFDAVSQLGYIAAKTERLEIASGILPIYSRTPTLLAMTAAGLDYVSDGRFTLGIGASGPQVVEGFHGVPYTAPLGRTREVIEICRKVWRRERLQHSGKYYSMPLPEGQGTGLGKPLKLINRPVREDIPVLVAAIGPKNVELTAEIANGWEPIFYVPEKAAEVWGPSLAAGKARRDPALGELDVVGQAPLAIGDDVDGYLEFGRPMAALYIGGMGAKGKNFYNDLCRRYGWEKEAEEIQDLYLDGKKDEAAAKVPYELLQKMSLIGSEGHVRERLAAMKESGVTTLNVTPIAGDHKGRLALIEKIKEMAADLD</sequence>
<dbReference type="Pfam" id="PF00296">
    <property type="entry name" value="Bac_luciferase"/>
    <property type="match status" value="1"/>
</dbReference>
<dbReference type="NCBIfam" id="TIGR03559">
    <property type="entry name" value="F420_Rv3520c"/>
    <property type="match status" value="1"/>
</dbReference>
<dbReference type="PANTHER" id="PTHR43244:SF1">
    <property type="entry name" value="5,10-METHYLENETETRAHYDROMETHANOPTERIN REDUCTASE"/>
    <property type="match status" value="1"/>
</dbReference>
<keyword evidence="1" id="KW-0560">Oxidoreductase</keyword>